<keyword evidence="2 5" id="KW-0547">Nucleotide-binding</keyword>
<dbReference type="Gene3D" id="2.30.30.100">
    <property type="match status" value="1"/>
</dbReference>
<dbReference type="PANTHER" id="PTHR12835">
    <property type="entry name" value="BIOTIN PROTEIN LIGASE"/>
    <property type="match status" value="1"/>
</dbReference>
<dbReference type="Pfam" id="PF08279">
    <property type="entry name" value="HTH_11"/>
    <property type="match status" value="1"/>
</dbReference>
<keyword evidence="5" id="KW-0805">Transcription regulation</keyword>
<evidence type="ECO:0000256" key="3">
    <source>
        <dbReference type="ARBA" id="ARBA00022840"/>
    </source>
</evidence>
<dbReference type="InterPro" id="IPR036388">
    <property type="entry name" value="WH-like_DNA-bd_sf"/>
</dbReference>
<dbReference type="STRING" id="869210.Marky_1884"/>
<evidence type="ECO:0000259" key="6">
    <source>
        <dbReference type="PROSITE" id="PS51733"/>
    </source>
</evidence>
<feature type="domain" description="BPL/LPL catalytic" evidence="6">
    <location>
        <begin position="77"/>
        <end position="243"/>
    </location>
</feature>
<keyword evidence="5" id="KW-0238">DNA-binding</keyword>
<evidence type="ECO:0000256" key="5">
    <source>
        <dbReference type="HAMAP-Rule" id="MF_00978"/>
    </source>
</evidence>
<dbReference type="PROSITE" id="PS51733">
    <property type="entry name" value="BPL_LPL_CATALYTIC"/>
    <property type="match status" value="1"/>
</dbReference>
<name>F2NR37_MARHT</name>
<dbReference type="InterPro" id="IPR004143">
    <property type="entry name" value="BPL_LPL_catalytic"/>
</dbReference>
<keyword evidence="5" id="KW-0804">Transcription</keyword>
<evidence type="ECO:0000313" key="7">
    <source>
        <dbReference type="EMBL" id="AEB12615.1"/>
    </source>
</evidence>
<comment type="similarity">
    <text evidence="5">Belongs to the biotin--protein ligase family.</text>
</comment>
<dbReference type="EC" id="6.3.4.15" evidence="5"/>
<evidence type="ECO:0000256" key="1">
    <source>
        <dbReference type="ARBA" id="ARBA00022598"/>
    </source>
</evidence>
<organism evidence="7 8">
    <name type="scientific">Marinithermus hydrothermalis (strain DSM 14884 / JCM 11576 / T1)</name>
    <dbReference type="NCBI Taxonomy" id="869210"/>
    <lineage>
        <taxon>Bacteria</taxon>
        <taxon>Thermotogati</taxon>
        <taxon>Deinococcota</taxon>
        <taxon>Deinococci</taxon>
        <taxon>Thermales</taxon>
        <taxon>Thermaceae</taxon>
        <taxon>Marinithermus</taxon>
    </lineage>
</organism>
<keyword evidence="1 5" id="KW-0436">Ligase</keyword>
<proteinExistence type="inferred from homology"/>
<dbReference type="Proteomes" id="UP000007030">
    <property type="component" value="Chromosome"/>
</dbReference>
<gene>
    <name evidence="5" type="primary">birA</name>
    <name evidence="7" type="ordered locus">Marky_1884</name>
</gene>
<feature type="binding site" evidence="5">
    <location>
        <begin position="115"/>
        <end position="117"/>
    </location>
    <ligand>
        <name>biotin</name>
        <dbReference type="ChEBI" id="CHEBI:57586"/>
    </ligand>
</feature>
<dbReference type="Gene3D" id="1.10.10.10">
    <property type="entry name" value="Winged helix-like DNA-binding domain superfamily/Winged helix DNA-binding domain"/>
    <property type="match status" value="1"/>
</dbReference>
<dbReference type="CDD" id="cd16442">
    <property type="entry name" value="BPL"/>
    <property type="match status" value="1"/>
</dbReference>
<dbReference type="SUPFAM" id="SSF46785">
    <property type="entry name" value="Winged helix' DNA-binding domain"/>
    <property type="match status" value="1"/>
</dbReference>
<dbReference type="GO" id="GO:0004077">
    <property type="term" value="F:biotin--[biotin carboxyl-carrier protein] ligase activity"/>
    <property type="evidence" value="ECO:0007669"/>
    <property type="project" value="UniProtKB-UniRule"/>
</dbReference>
<dbReference type="KEGG" id="mhd:Marky_1884"/>
<dbReference type="Pfam" id="PF03099">
    <property type="entry name" value="BPL_LplA_LipB"/>
    <property type="match status" value="1"/>
</dbReference>
<evidence type="ECO:0000313" key="8">
    <source>
        <dbReference type="Proteomes" id="UP000007030"/>
    </source>
</evidence>
<dbReference type="SUPFAM" id="SSF50037">
    <property type="entry name" value="C-terminal domain of transcriptional repressors"/>
    <property type="match status" value="1"/>
</dbReference>
<evidence type="ECO:0000256" key="2">
    <source>
        <dbReference type="ARBA" id="ARBA00022741"/>
    </source>
</evidence>
<keyword evidence="3 5" id="KW-0067">ATP-binding</keyword>
<keyword evidence="8" id="KW-1185">Reference proteome</keyword>
<dbReference type="NCBIfam" id="TIGR00121">
    <property type="entry name" value="birA_ligase"/>
    <property type="match status" value="1"/>
</dbReference>
<dbReference type="GO" id="GO:0005737">
    <property type="term" value="C:cytoplasm"/>
    <property type="evidence" value="ECO:0007669"/>
    <property type="project" value="TreeGrafter"/>
</dbReference>
<comment type="catalytic activity">
    <reaction evidence="5">
        <text>biotin + L-lysyl-[protein] + ATP = N(6)-biotinyl-L-lysyl-[protein] + AMP + diphosphate + H(+)</text>
        <dbReference type="Rhea" id="RHEA:11756"/>
        <dbReference type="Rhea" id="RHEA-COMP:9752"/>
        <dbReference type="Rhea" id="RHEA-COMP:10505"/>
        <dbReference type="ChEBI" id="CHEBI:15378"/>
        <dbReference type="ChEBI" id="CHEBI:29969"/>
        <dbReference type="ChEBI" id="CHEBI:30616"/>
        <dbReference type="ChEBI" id="CHEBI:33019"/>
        <dbReference type="ChEBI" id="CHEBI:57586"/>
        <dbReference type="ChEBI" id="CHEBI:83144"/>
        <dbReference type="ChEBI" id="CHEBI:456215"/>
        <dbReference type="EC" id="6.3.4.15"/>
    </reaction>
</comment>
<dbReference type="EMBL" id="CP002630">
    <property type="protein sequence ID" value="AEB12615.1"/>
    <property type="molecule type" value="Genomic_DNA"/>
</dbReference>
<dbReference type="SUPFAM" id="SSF55681">
    <property type="entry name" value="Class II aaRS and biotin synthetases"/>
    <property type="match status" value="1"/>
</dbReference>
<sequence>MLDAPPPLLDHLSETYQSGEALARRLGVSRVAVWKQAQALREAGYPIEVARGRGYRLAPGTPTPARLAPRLKGRFGRPYRYLGRVASTQDALRKWAEAGAPEGALVLAEQQTQGRGRRGRGWASPAGAGLYFSLLLRPALPLTALPRLTLAAGVALAEAAGVGGLKWPNDLLAPDGNKLAGVLLEADLLGEEVRYVLLGIGLNVHQSPLPEGAAYLEAYRPARRVEVLAHLLERLEHWYARLGEPEAILAAWRARSYTLGRPVRVRWVGGVVEGVAVDLEADGALVVEVASGKRTRISAGDVELVGGIR</sequence>
<keyword evidence="4 5" id="KW-0092">Biotin</keyword>
<dbReference type="InterPro" id="IPR008988">
    <property type="entry name" value="Transcriptional_repressor_C"/>
</dbReference>
<dbReference type="InterPro" id="IPR003142">
    <property type="entry name" value="BPL_C"/>
</dbReference>
<dbReference type="RefSeq" id="WP_013704661.1">
    <property type="nucleotide sequence ID" value="NC_015387.1"/>
</dbReference>
<dbReference type="HAMAP" id="MF_00978">
    <property type="entry name" value="Bifunct_BirA"/>
    <property type="match status" value="1"/>
</dbReference>
<dbReference type="InterPro" id="IPR004408">
    <property type="entry name" value="Biotin_CoA_COase_ligase"/>
</dbReference>
<dbReference type="HOGENOM" id="CLU_051096_0_0_0"/>
<feature type="binding site" evidence="5">
    <location>
        <position position="111"/>
    </location>
    <ligand>
        <name>biotin</name>
        <dbReference type="ChEBI" id="CHEBI:57586"/>
    </ligand>
</feature>
<dbReference type="GO" id="GO:0006355">
    <property type="term" value="P:regulation of DNA-templated transcription"/>
    <property type="evidence" value="ECO:0007669"/>
    <property type="project" value="UniProtKB-UniRule"/>
</dbReference>
<dbReference type="Pfam" id="PF02237">
    <property type="entry name" value="BPL_C"/>
    <property type="match status" value="1"/>
</dbReference>
<dbReference type="Gene3D" id="3.30.930.10">
    <property type="entry name" value="Bira Bifunctional Protein, Domain 2"/>
    <property type="match status" value="1"/>
</dbReference>
<protein>
    <recommendedName>
        <fullName evidence="5">Bifunctional ligase/repressor BirA</fullName>
    </recommendedName>
    <alternativeName>
        <fullName evidence="5">Biotin--[acetyl-CoA-carboxylase] ligase</fullName>
        <ecNumber evidence="5">6.3.4.15</ecNumber>
    </alternativeName>
    <alternativeName>
        <fullName evidence="5">Biotin--protein ligase</fullName>
    </alternativeName>
    <alternativeName>
        <fullName evidence="5">Biotin-[acetyl-CoA carboxylase] synthetase</fullName>
    </alternativeName>
</protein>
<dbReference type="OrthoDB" id="9807064at2"/>
<dbReference type="eggNOG" id="COG0340">
    <property type="taxonomic scope" value="Bacteria"/>
</dbReference>
<reference evidence="7 8" key="1">
    <citation type="journal article" date="2012" name="Stand. Genomic Sci.">
        <title>Complete genome sequence of the aerobic, heterotroph Marinithermus hydrothermalis type strain (T1(T)) from a deep-sea hydrothermal vent chimney.</title>
        <authorList>
            <person name="Copeland A."/>
            <person name="Gu W."/>
            <person name="Yasawong M."/>
            <person name="Lapidus A."/>
            <person name="Lucas S."/>
            <person name="Deshpande S."/>
            <person name="Pagani I."/>
            <person name="Tapia R."/>
            <person name="Cheng J.F."/>
            <person name="Goodwin L.A."/>
            <person name="Pitluck S."/>
            <person name="Liolios K."/>
            <person name="Ivanova N."/>
            <person name="Mavromatis K."/>
            <person name="Mikhailova N."/>
            <person name="Pati A."/>
            <person name="Chen A."/>
            <person name="Palaniappan K."/>
            <person name="Land M."/>
            <person name="Pan C."/>
            <person name="Brambilla E.M."/>
            <person name="Rohde M."/>
            <person name="Tindall B.J."/>
            <person name="Sikorski J."/>
            <person name="Goker M."/>
            <person name="Detter J.C."/>
            <person name="Bristow J."/>
            <person name="Eisen J.A."/>
            <person name="Markowitz V."/>
            <person name="Hugenholtz P."/>
            <person name="Kyrpides N.C."/>
            <person name="Klenk H.P."/>
            <person name="Woyke T."/>
        </authorList>
    </citation>
    <scope>NUCLEOTIDE SEQUENCE [LARGE SCALE GENOMIC DNA]</scope>
    <source>
        <strain evidence="8">DSM 14884 / JCM 11576 / T1</strain>
    </source>
</reference>
<dbReference type="GO" id="GO:0003677">
    <property type="term" value="F:DNA binding"/>
    <property type="evidence" value="ECO:0007669"/>
    <property type="project" value="UniProtKB-UniRule"/>
</dbReference>
<dbReference type="eggNOG" id="COG1654">
    <property type="taxonomic scope" value="Bacteria"/>
</dbReference>
<comment type="function">
    <text evidence="5">Acts both as a biotin--[acetyl-CoA-carboxylase] ligase and a repressor.</text>
</comment>
<dbReference type="AlphaFoldDB" id="F2NR37"/>
<dbReference type="PANTHER" id="PTHR12835:SF5">
    <property type="entry name" value="BIOTIN--PROTEIN LIGASE"/>
    <property type="match status" value="1"/>
</dbReference>
<accession>F2NR37</accession>
<dbReference type="InterPro" id="IPR045864">
    <property type="entry name" value="aa-tRNA-synth_II/BPL/LPL"/>
</dbReference>
<keyword evidence="5" id="KW-0678">Repressor</keyword>
<dbReference type="InterPro" id="IPR030855">
    <property type="entry name" value="Bifunct_BirA"/>
</dbReference>
<feature type="DNA-binding region" description="H-T-H motif" evidence="5">
    <location>
        <begin position="19"/>
        <end position="38"/>
    </location>
</feature>
<dbReference type="InterPro" id="IPR036390">
    <property type="entry name" value="WH_DNA-bd_sf"/>
</dbReference>
<dbReference type="GO" id="GO:0005524">
    <property type="term" value="F:ATP binding"/>
    <property type="evidence" value="ECO:0007669"/>
    <property type="project" value="UniProtKB-UniRule"/>
</dbReference>
<dbReference type="InterPro" id="IPR013196">
    <property type="entry name" value="HTH_11"/>
</dbReference>
<comment type="caution">
    <text evidence="5">Lacks conserved residue(s) required for the propagation of feature annotation.</text>
</comment>
<evidence type="ECO:0000256" key="4">
    <source>
        <dbReference type="ARBA" id="ARBA00023267"/>
    </source>
</evidence>